<feature type="compositionally biased region" description="Acidic residues" evidence="5">
    <location>
        <begin position="509"/>
        <end position="519"/>
    </location>
</feature>
<feature type="region of interest" description="Disordered" evidence="5">
    <location>
        <begin position="159"/>
        <end position="222"/>
    </location>
</feature>
<dbReference type="InterPro" id="IPR001781">
    <property type="entry name" value="Znf_LIM"/>
</dbReference>
<evidence type="ECO:0000313" key="7">
    <source>
        <dbReference type="EMBL" id="AWP12265.1"/>
    </source>
</evidence>
<feature type="compositionally biased region" description="Acidic residues" evidence="5">
    <location>
        <begin position="761"/>
        <end position="776"/>
    </location>
</feature>
<feature type="compositionally biased region" description="Basic and acidic residues" evidence="5">
    <location>
        <begin position="798"/>
        <end position="807"/>
    </location>
</feature>
<feature type="compositionally biased region" description="Polar residues" evidence="5">
    <location>
        <begin position="194"/>
        <end position="206"/>
    </location>
</feature>
<feature type="region of interest" description="Disordered" evidence="5">
    <location>
        <begin position="759"/>
        <end position="785"/>
    </location>
</feature>
<dbReference type="InterPro" id="IPR052621">
    <property type="entry name" value="Cell_Prolif/Cornif_Regul"/>
</dbReference>
<keyword evidence="8" id="KW-1185">Reference proteome</keyword>
<evidence type="ECO:0000256" key="5">
    <source>
        <dbReference type="SAM" id="MobiDB-lite"/>
    </source>
</evidence>
<feature type="compositionally biased region" description="Polar residues" evidence="5">
    <location>
        <begin position="482"/>
        <end position="493"/>
    </location>
</feature>
<dbReference type="PANTHER" id="PTHR15468">
    <property type="entry name" value="ZNF185"/>
    <property type="match status" value="1"/>
</dbReference>
<feature type="region of interest" description="Disordered" evidence="5">
    <location>
        <begin position="86"/>
        <end position="105"/>
    </location>
</feature>
<feature type="compositionally biased region" description="Pro residues" evidence="5">
    <location>
        <begin position="275"/>
        <end position="284"/>
    </location>
</feature>
<feature type="region of interest" description="Disordered" evidence="5">
    <location>
        <begin position="116"/>
        <end position="147"/>
    </location>
</feature>
<dbReference type="Pfam" id="PF00412">
    <property type="entry name" value="LIM"/>
    <property type="match status" value="1"/>
</dbReference>
<feature type="compositionally biased region" description="Polar residues" evidence="5">
    <location>
        <begin position="635"/>
        <end position="645"/>
    </location>
</feature>
<organism evidence="7 8">
    <name type="scientific">Scophthalmus maximus</name>
    <name type="common">Turbot</name>
    <name type="synonym">Psetta maxima</name>
    <dbReference type="NCBI Taxonomy" id="52904"/>
    <lineage>
        <taxon>Eukaryota</taxon>
        <taxon>Metazoa</taxon>
        <taxon>Chordata</taxon>
        <taxon>Craniata</taxon>
        <taxon>Vertebrata</taxon>
        <taxon>Euteleostomi</taxon>
        <taxon>Actinopterygii</taxon>
        <taxon>Neopterygii</taxon>
        <taxon>Teleostei</taxon>
        <taxon>Neoteleostei</taxon>
        <taxon>Acanthomorphata</taxon>
        <taxon>Carangaria</taxon>
        <taxon>Pleuronectiformes</taxon>
        <taxon>Pleuronectoidei</taxon>
        <taxon>Scophthalmidae</taxon>
        <taxon>Scophthalmus</taxon>
    </lineage>
</organism>
<name>A0A2U9C6T7_SCOMX</name>
<evidence type="ECO:0000259" key="6">
    <source>
        <dbReference type="PROSITE" id="PS50023"/>
    </source>
</evidence>
<feature type="region of interest" description="Disordered" evidence="5">
    <location>
        <begin position="261"/>
        <end position="297"/>
    </location>
</feature>
<dbReference type="GO" id="GO:0046872">
    <property type="term" value="F:metal ion binding"/>
    <property type="evidence" value="ECO:0007669"/>
    <property type="project" value="UniProtKB-KW"/>
</dbReference>
<dbReference type="Gene3D" id="2.10.110.10">
    <property type="entry name" value="Cysteine Rich Protein"/>
    <property type="match status" value="1"/>
</dbReference>
<feature type="compositionally biased region" description="Acidic residues" evidence="5">
    <location>
        <begin position="470"/>
        <end position="481"/>
    </location>
</feature>
<reference evidence="7 8" key="1">
    <citation type="submission" date="2017-12" db="EMBL/GenBank/DDBJ databases">
        <title>Integrating genomic resources of turbot (Scophthalmus maximus) in depth evaluation of genetic and physical mapping variation across individuals.</title>
        <authorList>
            <person name="Martinez P."/>
        </authorList>
    </citation>
    <scope>NUCLEOTIDE SEQUENCE [LARGE SCALE GENOMIC DNA]</scope>
</reference>
<feature type="compositionally biased region" description="Pro residues" evidence="5">
    <location>
        <begin position="126"/>
        <end position="138"/>
    </location>
</feature>
<protein>
    <submittedName>
        <fullName evidence="7">Putative zinc finger protein 185</fullName>
    </submittedName>
</protein>
<dbReference type="STRING" id="52904.ENSSMAP00000010629"/>
<keyword evidence="3 4" id="KW-0440">LIM domain</keyword>
<dbReference type="CDD" id="cd08368">
    <property type="entry name" value="LIM"/>
    <property type="match status" value="1"/>
</dbReference>
<feature type="region of interest" description="Disordered" evidence="5">
    <location>
        <begin position="468"/>
        <end position="528"/>
    </location>
</feature>
<dbReference type="SMART" id="SM00132">
    <property type="entry name" value="LIM"/>
    <property type="match status" value="1"/>
</dbReference>
<proteinExistence type="predicted"/>
<evidence type="ECO:0000256" key="3">
    <source>
        <dbReference type="ARBA" id="ARBA00023038"/>
    </source>
</evidence>
<dbReference type="EMBL" id="CP026255">
    <property type="protein sequence ID" value="AWP12265.1"/>
    <property type="molecule type" value="Genomic_DNA"/>
</dbReference>
<feature type="region of interest" description="Disordered" evidence="5">
    <location>
        <begin position="798"/>
        <end position="827"/>
    </location>
</feature>
<evidence type="ECO:0000256" key="4">
    <source>
        <dbReference type="PROSITE-ProRule" id="PRU00125"/>
    </source>
</evidence>
<feature type="domain" description="LIM zinc-binding" evidence="6">
    <location>
        <begin position="881"/>
        <end position="944"/>
    </location>
</feature>
<keyword evidence="2 4" id="KW-0862">Zinc</keyword>
<accession>A0A2U9C6T7</accession>
<dbReference type="AlphaFoldDB" id="A0A2U9C6T7"/>
<dbReference type="PANTHER" id="PTHR15468:SF2">
    <property type="entry name" value="ZINC FINGER PROTEIN 185"/>
    <property type="match status" value="1"/>
</dbReference>
<dbReference type="PROSITE" id="PS00478">
    <property type="entry name" value="LIM_DOMAIN_1"/>
    <property type="match status" value="1"/>
</dbReference>
<sequence length="944" mass="102860">MRLRNALENTCSLLGGNIEDCKGGKKNKEEKLREQACQKTVDCNFCRCPDLKQVVEYVWCVGPKGTDQGDKASVFRTTKVRTKLKGDGSWLQRRSETEEEEEEVKPWVAEVRASRVNGAPAETSPVPSPTKPTLPPTKPDAERAPTSGYLIRGVFTKLDDKPASSSTSNGVSGATQFNKKPSESYKRIAPHTVRPTSENQGGQFSSEEQEKRTEAASNVLKKSAVRQRSYVFSAAQKYESKEKVPDTSPVKSSASFVAKRVELFDDDEGTKTPTPVSPPSPLPSPVTSVASAPNPRPRKMCVLRHVSISSAPIGETSVTAPVDVAADEPVAPKVQETTPAPVSVPQKDPFGGMKPGCTKVATPLPELLLPVFVEAVNAEPEDSDDSEQADTSLVKLTPALTTLVSTTPAAPAPVSPILTPTVPKSPAPASPFLTPTVPKSPAPAPVSSVHALAALYDSLIPFDTTSLKDEEPEQTEEEDEVSANSHATENSVATEPALSNCEPITDDLLSLDDGPEELAEPVPPSPGRWSQDLLSGLDSEADPAKTSGAMDLLANDVIPINTETRSLSMRREEWKPTDETAKEIQSLTETVTVTTKTVIITDRSEEDNSDPWSSRVTTVVTESSSADPFDPYPIGTTSPNSSSDLLQPLEDISINRAPTTFMECKDPSPEVHMIGNTQRSLTDDIIPINTNTTSLSTQRSWARTWETIPPQQINTDESQEPEPENQAGDQQTLIRFERKSSENDSPWDRWTSPTVYTITTGEEDEEEEEEEEEERSPEDTHMQTVTTVTTIREIHSEPEPAMDRHETSYSSTVVEEERRVPTPEPSTKKPFVYVKEYVNATELSSHNARDLMDSGSDYLTSSSTNYSYSSPSAYSRGSLSSACTFCGEQVGNDAKITIEHLNINCHPDCFKCGVCRKPMGDLLYSMFLHGGKVHCESCYSNASD</sequence>
<evidence type="ECO:0000256" key="1">
    <source>
        <dbReference type="ARBA" id="ARBA00022723"/>
    </source>
</evidence>
<evidence type="ECO:0000256" key="2">
    <source>
        <dbReference type="ARBA" id="ARBA00022833"/>
    </source>
</evidence>
<evidence type="ECO:0000313" key="8">
    <source>
        <dbReference type="Proteomes" id="UP000246464"/>
    </source>
</evidence>
<feature type="region of interest" description="Disordered" evidence="5">
    <location>
        <begin position="621"/>
        <end position="646"/>
    </location>
</feature>
<dbReference type="Proteomes" id="UP000246464">
    <property type="component" value="Chromosome 13"/>
</dbReference>
<feature type="compositionally biased region" description="Polar residues" evidence="5">
    <location>
        <begin position="163"/>
        <end position="179"/>
    </location>
</feature>
<dbReference type="PROSITE" id="PS50023">
    <property type="entry name" value="LIM_DOMAIN_2"/>
    <property type="match status" value="1"/>
</dbReference>
<gene>
    <name evidence="7" type="ORF">SMAX5B_019087</name>
</gene>
<keyword evidence="1 4" id="KW-0479">Metal-binding</keyword>